<evidence type="ECO:0000256" key="5">
    <source>
        <dbReference type="ARBA" id="ARBA00022475"/>
    </source>
</evidence>
<keyword evidence="19" id="KW-1185">Reference proteome</keyword>
<dbReference type="Pfam" id="PF00672">
    <property type="entry name" value="HAMP"/>
    <property type="match status" value="1"/>
</dbReference>
<dbReference type="Gene3D" id="3.30.450.20">
    <property type="entry name" value="PAS domain"/>
    <property type="match status" value="1"/>
</dbReference>
<dbReference type="SMART" id="SM00387">
    <property type="entry name" value="HATPase_c"/>
    <property type="match status" value="1"/>
</dbReference>
<feature type="domain" description="Histidine kinase" evidence="16">
    <location>
        <begin position="430"/>
        <end position="646"/>
    </location>
</feature>
<dbReference type="InterPro" id="IPR050398">
    <property type="entry name" value="HssS/ArlS-like"/>
</dbReference>
<dbReference type="EMBL" id="CP110820">
    <property type="protein sequence ID" value="WPX96026.1"/>
    <property type="molecule type" value="Genomic_DNA"/>
</dbReference>
<keyword evidence="5" id="KW-1003">Cell membrane</keyword>
<dbReference type="CDD" id="cd06225">
    <property type="entry name" value="HAMP"/>
    <property type="match status" value="1"/>
</dbReference>
<dbReference type="InterPro" id="IPR003660">
    <property type="entry name" value="HAMP_dom"/>
</dbReference>
<keyword evidence="9" id="KW-0547">Nucleotide-binding</keyword>
<organism evidence="18 19">
    <name type="scientific">Candidatus Bandiella euplotis</name>
    <dbReference type="NCBI Taxonomy" id="1664265"/>
    <lineage>
        <taxon>Bacteria</taxon>
        <taxon>Pseudomonadati</taxon>
        <taxon>Pseudomonadota</taxon>
        <taxon>Alphaproteobacteria</taxon>
        <taxon>Rickettsiales</taxon>
        <taxon>Candidatus Midichloriaceae</taxon>
        <taxon>Candidatus Bandiella</taxon>
    </lineage>
</organism>
<keyword evidence="13" id="KW-0902">Two-component regulatory system</keyword>
<dbReference type="EC" id="2.7.13.3" evidence="3"/>
<dbReference type="InterPro" id="IPR003594">
    <property type="entry name" value="HATPase_dom"/>
</dbReference>
<evidence type="ECO:0000256" key="2">
    <source>
        <dbReference type="ARBA" id="ARBA00004651"/>
    </source>
</evidence>
<dbReference type="InterPro" id="IPR005467">
    <property type="entry name" value="His_kinase_dom"/>
</dbReference>
<dbReference type="Pfam" id="PF00512">
    <property type="entry name" value="HisKA"/>
    <property type="match status" value="1"/>
</dbReference>
<evidence type="ECO:0000313" key="19">
    <source>
        <dbReference type="Proteomes" id="UP001327219"/>
    </source>
</evidence>
<dbReference type="PROSITE" id="PS50885">
    <property type="entry name" value="HAMP"/>
    <property type="match status" value="1"/>
</dbReference>
<dbReference type="InterPro" id="IPR045671">
    <property type="entry name" value="NtrY-like_N"/>
</dbReference>
<dbReference type="InterPro" id="IPR004358">
    <property type="entry name" value="Sig_transdc_His_kin-like_C"/>
</dbReference>
<dbReference type="CDD" id="cd00130">
    <property type="entry name" value="PAS"/>
    <property type="match status" value="1"/>
</dbReference>
<keyword evidence="12 15" id="KW-1133">Transmembrane helix</keyword>
<evidence type="ECO:0000256" key="14">
    <source>
        <dbReference type="ARBA" id="ARBA00023136"/>
    </source>
</evidence>
<dbReference type="PANTHER" id="PTHR45528">
    <property type="entry name" value="SENSOR HISTIDINE KINASE CPXA"/>
    <property type="match status" value="1"/>
</dbReference>
<dbReference type="CDD" id="cd00082">
    <property type="entry name" value="HisKA"/>
    <property type="match status" value="1"/>
</dbReference>
<dbReference type="RefSeq" id="WP_323732982.1">
    <property type="nucleotide sequence ID" value="NZ_CP110820.1"/>
</dbReference>
<keyword evidence="10 18" id="KW-0418">Kinase</keyword>
<keyword evidence="8 15" id="KW-0812">Transmembrane</keyword>
<feature type="transmembrane region" description="Helical" evidence="15">
    <location>
        <begin position="20"/>
        <end position="43"/>
    </location>
</feature>
<reference evidence="18 19" key="1">
    <citation type="submission" date="2022-11" db="EMBL/GenBank/DDBJ databases">
        <title>Host association and intracellularity evolved multiple times independently in the Rickettsiales.</title>
        <authorList>
            <person name="Castelli M."/>
            <person name="Nardi T."/>
            <person name="Gammuto L."/>
            <person name="Bellinzona G."/>
            <person name="Sabaneyeva E."/>
            <person name="Potekhin A."/>
            <person name="Serra V."/>
            <person name="Petroni G."/>
            <person name="Sassera D."/>
        </authorList>
    </citation>
    <scope>NUCLEOTIDE SEQUENCE [LARGE SCALE GENOMIC DNA]</scope>
    <source>
        <strain evidence="18 19">NDG2</strain>
    </source>
</reference>
<accession>A0ABZ0UIW3</accession>
<protein>
    <recommendedName>
        <fullName evidence="4">Putative sensor histidine kinase NtrY-like</fullName>
        <ecNumber evidence="3">2.7.13.3</ecNumber>
    </recommendedName>
</protein>
<keyword evidence="7" id="KW-0808">Transferase</keyword>
<evidence type="ECO:0000256" key="12">
    <source>
        <dbReference type="ARBA" id="ARBA00022989"/>
    </source>
</evidence>
<dbReference type="SMART" id="SM00388">
    <property type="entry name" value="HisKA"/>
    <property type="match status" value="1"/>
</dbReference>
<dbReference type="PANTHER" id="PTHR45528:SF1">
    <property type="entry name" value="SENSOR HISTIDINE KINASE CPXA"/>
    <property type="match status" value="1"/>
</dbReference>
<dbReference type="Gene3D" id="6.10.340.10">
    <property type="match status" value="1"/>
</dbReference>
<evidence type="ECO:0000259" key="17">
    <source>
        <dbReference type="PROSITE" id="PS50885"/>
    </source>
</evidence>
<sequence>MFKRLKNKFLNLTLRRKFIYLIGGIVTITPTILIGMLASVYYYSGVESLFNNQVSKAVSDTVNIARLYLKQSNESVKFDLLQVEKVLERQMKVISESRELSDLLDEQVKTRGISEAMIFTREAVVAKSALSFSLIFQRIPEEIFEEIDQEKVVLLENHSKDKVMAITKLEGIHYDGLYLIIGKYIDKEIIDYLQKTQGSAQKYYYLLSGVKFTKNNLQIAFISLSVLMCFASFIISVKLASIISNPLNKLLNATTKIKEGDYSIRVPERDLNDEVSLLGKAFNQMTRTIEKQHTELNVAYRDIDERVKFIETVLREISSGVIALDARGFVTLYNNAAKELLSLDKLTGDVEVSAIIPEIEPLLSNILREPKSVFQDNFIIKRNGRTIHLFIKIGAVVIDDEISNIVISFEDITKLVAAQREAAWSDVARRIAHEIKNPLTPIQLSAERLSSKYSKQINKDDLENYQKYVSAILRNASDIHAIVSEFIQFARIPKPKLEEHEIVGIIKDVIFNQKNIFRDINFTFTSEDYYVICDKMQITQVLTNIAKNAAESIATRYGNSAGVGSIKFTIKEIDNGQIEITVEDNGNGLDEDLLLRIAEPYVTTKKTGMGLGLSIVKKILEDHESDLHLSNIENGVCVKFNLKFRRK</sequence>
<dbReference type="InterPro" id="IPR036890">
    <property type="entry name" value="HATPase_C_sf"/>
</dbReference>
<dbReference type="Pfam" id="PF19312">
    <property type="entry name" value="NtrY_N"/>
    <property type="match status" value="1"/>
</dbReference>
<evidence type="ECO:0000256" key="10">
    <source>
        <dbReference type="ARBA" id="ARBA00022777"/>
    </source>
</evidence>
<dbReference type="Gene3D" id="1.10.287.130">
    <property type="match status" value="1"/>
</dbReference>
<dbReference type="Proteomes" id="UP001327219">
    <property type="component" value="Chromosome"/>
</dbReference>
<dbReference type="SUPFAM" id="SSF55874">
    <property type="entry name" value="ATPase domain of HSP90 chaperone/DNA topoisomerase II/histidine kinase"/>
    <property type="match status" value="1"/>
</dbReference>
<comment type="subcellular location">
    <subcellularLocation>
        <location evidence="2">Cell membrane</location>
        <topology evidence="2">Multi-pass membrane protein</topology>
    </subcellularLocation>
</comment>
<dbReference type="SUPFAM" id="SSF55785">
    <property type="entry name" value="PYP-like sensor domain (PAS domain)"/>
    <property type="match status" value="1"/>
</dbReference>
<evidence type="ECO:0000256" key="15">
    <source>
        <dbReference type="SAM" id="Phobius"/>
    </source>
</evidence>
<dbReference type="InterPro" id="IPR000014">
    <property type="entry name" value="PAS"/>
</dbReference>
<dbReference type="SMART" id="SM00304">
    <property type="entry name" value="HAMP"/>
    <property type="match status" value="1"/>
</dbReference>
<evidence type="ECO:0000256" key="3">
    <source>
        <dbReference type="ARBA" id="ARBA00012438"/>
    </source>
</evidence>
<gene>
    <name evidence="18" type="ORF">Bandiella_00129</name>
</gene>
<evidence type="ECO:0000259" key="16">
    <source>
        <dbReference type="PROSITE" id="PS50109"/>
    </source>
</evidence>
<evidence type="ECO:0000256" key="7">
    <source>
        <dbReference type="ARBA" id="ARBA00022679"/>
    </source>
</evidence>
<evidence type="ECO:0000256" key="8">
    <source>
        <dbReference type="ARBA" id="ARBA00022692"/>
    </source>
</evidence>
<dbReference type="SUPFAM" id="SSF47384">
    <property type="entry name" value="Homodimeric domain of signal transducing histidine kinase"/>
    <property type="match status" value="1"/>
</dbReference>
<keyword evidence="11" id="KW-0067">ATP-binding</keyword>
<evidence type="ECO:0000256" key="6">
    <source>
        <dbReference type="ARBA" id="ARBA00022553"/>
    </source>
</evidence>
<dbReference type="Gene3D" id="3.30.565.10">
    <property type="entry name" value="Histidine kinase-like ATPase, C-terminal domain"/>
    <property type="match status" value="1"/>
</dbReference>
<feature type="domain" description="HAMP" evidence="17">
    <location>
        <begin position="241"/>
        <end position="294"/>
    </location>
</feature>
<name>A0ABZ0UIW3_9RICK</name>
<proteinExistence type="predicted"/>
<dbReference type="InterPro" id="IPR003661">
    <property type="entry name" value="HisK_dim/P_dom"/>
</dbReference>
<comment type="catalytic activity">
    <reaction evidence="1">
        <text>ATP + protein L-histidine = ADP + protein N-phospho-L-histidine.</text>
        <dbReference type="EC" id="2.7.13.3"/>
    </reaction>
</comment>
<evidence type="ECO:0000256" key="1">
    <source>
        <dbReference type="ARBA" id="ARBA00000085"/>
    </source>
</evidence>
<keyword evidence="6" id="KW-0597">Phosphoprotein</keyword>
<dbReference type="InterPro" id="IPR035965">
    <property type="entry name" value="PAS-like_dom_sf"/>
</dbReference>
<evidence type="ECO:0000256" key="13">
    <source>
        <dbReference type="ARBA" id="ARBA00023012"/>
    </source>
</evidence>
<dbReference type="PROSITE" id="PS50109">
    <property type="entry name" value="HIS_KIN"/>
    <property type="match status" value="1"/>
</dbReference>
<keyword evidence="14 15" id="KW-0472">Membrane</keyword>
<dbReference type="Pfam" id="PF02518">
    <property type="entry name" value="HATPase_c"/>
    <property type="match status" value="1"/>
</dbReference>
<evidence type="ECO:0000256" key="9">
    <source>
        <dbReference type="ARBA" id="ARBA00022741"/>
    </source>
</evidence>
<dbReference type="InterPro" id="IPR017232">
    <property type="entry name" value="NtrY"/>
</dbReference>
<dbReference type="PRINTS" id="PR00344">
    <property type="entry name" value="BCTRLSENSOR"/>
</dbReference>
<dbReference type="InterPro" id="IPR036097">
    <property type="entry name" value="HisK_dim/P_sf"/>
</dbReference>
<evidence type="ECO:0000313" key="18">
    <source>
        <dbReference type="EMBL" id="WPX96026.1"/>
    </source>
</evidence>
<dbReference type="PIRSF" id="PIRSF037532">
    <property type="entry name" value="STHK_NtrY"/>
    <property type="match status" value="1"/>
</dbReference>
<evidence type="ECO:0000256" key="11">
    <source>
        <dbReference type="ARBA" id="ARBA00022840"/>
    </source>
</evidence>
<evidence type="ECO:0000256" key="4">
    <source>
        <dbReference type="ARBA" id="ARBA00019748"/>
    </source>
</evidence>
<dbReference type="SUPFAM" id="SSF158472">
    <property type="entry name" value="HAMP domain-like"/>
    <property type="match status" value="1"/>
</dbReference>
<dbReference type="GO" id="GO:0016301">
    <property type="term" value="F:kinase activity"/>
    <property type="evidence" value="ECO:0007669"/>
    <property type="project" value="UniProtKB-KW"/>
</dbReference>